<evidence type="ECO:0000256" key="6">
    <source>
        <dbReference type="ARBA" id="ARBA00023010"/>
    </source>
</evidence>
<dbReference type="GO" id="GO:0031369">
    <property type="term" value="F:translation initiation factor binding"/>
    <property type="evidence" value="ECO:0007669"/>
    <property type="project" value="TreeGrafter"/>
</dbReference>
<dbReference type="eggNOG" id="KOG2412">
    <property type="taxonomic scope" value="Eukaryota"/>
</dbReference>
<keyword evidence="4" id="KW-0509">mRNA transport</keyword>
<feature type="coiled-coil region" evidence="11">
    <location>
        <begin position="161"/>
        <end position="234"/>
    </location>
</feature>
<dbReference type="GO" id="GO:0005737">
    <property type="term" value="C:cytoplasm"/>
    <property type="evidence" value="ECO:0007669"/>
    <property type="project" value="TreeGrafter"/>
</dbReference>
<comment type="similarity">
    <text evidence="2">Belongs to the GLE1 family.</text>
</comment>
<feature type="region of interest" description="Disordered" evidence="12">
    <location>
        <begin position="1"/>
        <end position="116"/>
    </location>
</feature>
<dbReference type="OMA" id="VPANIHS"/>
<evidence type="ECO:0000256" key="1">
    <source>
        <dbReference type="ARBA" id="ARBA00004567"/>
    </source>
</evidence>
<gene>
    <name evidence="13" type="ORF">AMAG_01799</name>
</gene>
<evidence type="ECO:0000256" key="3">
    <source>
        <dbReference type="ARBA" id="ARBA00022448"/>
    </source>
</evidence>
<evidence type="ECO:0000256" key="9">
    <source>
        <dbReference type="ARBA" id="ARBA00026227"/>
    </source>
</evidence>
<keyword evidence="5" id="KW-0653">Protein transport</keyword>
<evidence type="ECO:0000256" key="8">
    <source>
        <dbReference type="ARBA" id="ARBA00023242"/>
    </source>
</evidence>
<dbReference type="GO" id="GO:0015031">
    <property type="term" value="P:protein transport"/>
    <property type="evidence" value="ECO:0007669"/>
    <property type="project" value="UniProtKB-KW"/>
</dbReference>
<proteinExistence type="inferred from homology"/>
<feature type="region of interest" description="Disordered" evidence="12">
    <location>
        <begin position="251"/>
        <end position="295"/>
    </location>
</feature>
<dbReference type="VEuPathDB" id="FungiDB:AMAG_01799"/>
<keyword evidence="3" id="KW-0813">Transport</keyword>
<dbReference type="STRING" id="578462.A0A0L0RZX3"/>
<evidence type="ECO:0000256" key="2">
    <source>
        <dbReference type="ARBA" id="ARBA00011056"/>
    </source>
</evidence>
<feature type="compositionally biased region" description="Pro residues" evidence="12">
    <location>
        <begin position="277"/>
        <end position="293"/>
    </location>
</feature>
<dbReference type="PANTHER" id="PTHR12960">
    <property type="entry name" value="GLE-1-RELATED"/>
    <property type="match status" value="1"/>
</dbReference>
<evidence type="ECO:0000313" key="14">
    <source>
        <dbReference type="Proteomes" id="UP000054350"/>
    </source>
</evidence>
<keyword evidence="11" id="KW-0175">Coiled coil</keyword>
<dbReference type="EMBL" id="GG745329">
    <property type="protein sequence ID" value="KNE55947.1"/>
    <property type="molecule type" value="Genomic_DNA"/>
</dbReference>
<evidence type="ECO:0000313" key="13">
    <source>
        <dbReference type="EMBL" id="KNE55947.1"/>
    </source>
</evidence>
<dbReference type="GO" id="GO:0000822">
    <property type="term" value="F:inositol hexakisphosphate binding"/>
    <property type="evidence" value="ECO:0007669"/>
    <property type="project" value="TreeGrafter"/>
</dbReference>
<feature type="compositionally biased region" description="Polar residues" evidence="12">
    <location>
        <begin position="27"/>
        <end position="38"/>
    </location>
</feature>
<dbReference type="InterPro" id="IPR038506">
    <property type="entry name" value="GLE1-like_sf"/>
</dbReference>
<name>A0A0L0RZX3_ALLM3</name>
<protein>
    <recommendedName>
        <fullName evidence="9">mRNA export factor GLE1</fullName>
    </recommendedName>
    <alternativeName>
        <fullName evidence="10">Nucleoporin GLE1</fullName>
    </alternativeName>
</protein>
<keyword evidence="6" id="KW-0811">Translocation</keyword>
<evidence type="ECO:0000256" key="12">
    <source>
        <dbReference type="SAM" id="MobiDB-lite"/>
    </source>
</evidence>
<evidence type="ECO:0000256" key="11">
    <source>
        <dbReference type="SAM" id="Coils"/>
    </source>
</evidence>
<reference evidence="14" key="2">
    <citation type="submission" date="2009-11" db="EMBL/GenBank/DDBJ databases">
        <title>The Genome Sequence of Allomyces macrogynus strain ATCC 38327.</title>
        <authorList>
            <consortium name="The Broad Institute Genome Sequencing Platform"/>
            <person name="Russ C."/>
            <person name="Cuomo C."/>
            <person name="Shea T."/>
            <person name="Young S.K."/>
            <person name="Zeng Q."/>
            <person name="Koehrsen M."/>
            <person name="Haas B."/>
            <person name="Borodovsky M."/>
            <person name="Guigo R."/>
            <person name="Alvarado L."/>
            <person name="Berlin A."/>
            <person name="Borenstein D."/>
            <person name="Chen Z."/>
            <person name="Engels R."/>
            <person name="Freedman E."/>
            <person name="Gellesch M."/>
            <person name="Goldberg J."/>
            <person name="Griggs A."/>
            <person name="Gujja S."/>
            <person name="Heiman D."/>
            <person name="Hepburn T."/>
            <person name="Howarth C."/>
            <person name="Jen D."/>
            <person name="Larson L."/>
            <person name="Lewis B."/>
            <person name="Mehta T."/>
            <person name="Park D."/>
            <person name="Pearson M."/>
            <person name="Roberts A."/>
            <person name="Saif S."/>
            <person name="Shenoy N."/>
            <person name="Sisk P."/>
            <person name="Stolte C."/>
            <person name="Sykes S."/>
            <person name="Walk T."/>
            <person name="White J."/>
            <person name="Yandava C."/>
            <person name="Burger G."/>
            <person name="Gray M.W."/>
            <person name="Holland P.W.H."/>
            <person name="King N."/>
            <person name="Lang F.B.F."/>
            <person name="Roger A.J."/>
            <person name="Ruiz-Trillo I."/>
            <person name="Lander E."/>
            <person name="Nusbaum C."/>
        </authorList>
    </citation>
    <scope>NUCLEOTIDE SEQUENCE [LARGE SCALE GENOMIC DNA]</scope>
    <source>
        <strain evidence="14">ATCC 38327</strain>
    </source>
</reference>
<keyword evidence="7" id="KW-0906">Nuclear pore complex</keyword>
<organism evidence="13 14">
    <name type="scientific">Allomyces macrogynus (strain ATCC 38327)</name>
    <name type="common">Allomyces javanicus var. macrogynus</name>
    <dbReference type="NCBI Taxonomy" id="578462"/>
    <lineage>
        <taxon>Eukaryota</taxon>
        <taxon>Fungi</taxon>
        <taxon>Fungi incertae sedis</taxon>
        <taxon>Blastocladiomycota</taxon>
        <taxon>Blastocladiomycetes</taxon>
        <taxon>Blastocladiales</taxon>
        <taxon>Blastocladiaceae</taxon>
        <taxon>Allomyces</taxon>
    </lineage>
</organism>
<dbReference type="OrthoDB" id="420884at2759"/>
<dbReference type="InterPro" id="IPR012476">
    <property type="entry name" value="GLE1"/>
</dbReference>
<reference evidence="13 14" key="1">
    <citation type="submission" date="2009-11" db="EMBL/GenBank/DDBJ databases">
        <title>Annotation of Allomyces macrogynus ATCC 38327.</title>
        <authorList>
            <consortium name="The Broad Institute Genome Sequencing Platform"/>
            <person name="Russ C."/>
            <person name="Cuomo C."/>
            <person name="Burger G."/>
            <person name="Gray M.W."/>
            <person name="Holland P.W.H."/>
            <person name="King N."/>
            <person name="Lang F.B.F."/>
            <person name="Roger A.J."/>
            <person name="Ruiz-Trillo I."/>
            <person name="Young S.K."/>
            <person name="Zeng Q."/>
            <person name="Gargeya S."/>
            <person name="Fitzgerald M."/>
            <person name="Haas B."/>
            <person name="Abouelleil A."/>
            <person name="Alvarado L."/>
            <person name="Arachchi H.M."/>
            <person name="Berlin A."/>
            <person name="Chapman S.B."/>
            <person name="Gearin G."/>
            <person name="Goldberg J."/>
            <person name="Griggs A."/>
            <person name="Gujja S."/>
            <person name="Hansen M."/>
            <person name="Heiman D."/>
            <person name="Howarth C."/>
            <person name="Larimer J."/>
            <person name="Lui A."/>
            <person name="MacDonald P.J.P."/>
            <person name="McCowen C."/>
            <person name="Montmayeur A."/>
            <person name="Murphy C."/>
            <person name="Neiman D."/>
            <person name="Pearson M."/>
            <person name="Priest M."/>
            <person name="Roberts A."/>
            <person name="Saif S."/>
            <person name="Shea T."/>
            <person name="Sisk P."/>
            <person name="Stolte C."/>
            <person name="Sykes S."/>
            <person name="Wortman J."/>
            <person name="Nusbaum C."/>
            <person name="Birren B."/>
        </authorList>
    </citation>
    <scope>NUCLEOTIDE SEQUENCE [LARGE SCALE GENOMIC DNA]</scope>
    <source>
        <strain evidence="13 14">ATCC 38327</strain>
    </source>
</reference>
<keyword evidence="8" id="KW-0539">Nucleus</keyword>
<dbReference type="GO" id="GO:0005543">
    <property type="term" value="F:phospholipid binding"/>
    <property type="evidence" value="ECO:0007669"/>
    <property type="project" value="TreeGrafter"/>
</dbReference>
<comment type="subcellular location">
    <subcellularLocation>
        <location evidence="1">Nucleus</location>
        <location evidence="1">Nuclear pore complex</location>
    </subcellularLocation>
</comment>
<keyword evidence="14" id="KW-1185">Reference proteome</keyword>
<evidence type="ECO:0000256" key="4">
    <source>
        <dbReference type="ARBA" id="ARBA00022816"/>
    </source>
</evidence>
<accession>A0A0L0RZX3</accession>
<feature type="compositionally biased region" description="Low complexity" evidence="12">
    <location>
        <begin position="265"/>
        <end position="276"/>
    </location>
</feature>
<dbReference type="GO" id="GO:0016973">
    <property type="term" value="P:poly(A)+ mRNA export from nucleus"/>
    <property type="evidence" value="ECO:0007669"/>
    <property type="project" value="InterPro"/>
</dbReference>
<dbReference type="PANTHER" id="PTHR12960:SF0">
    <property type="entry name" value="MRNA EXPORT FACTOR GLE1"/>
    <property type="match status" value="1"/>
</dbReference>
<evidence type="ECO:0000256" key="10">
    <source>
        <dbReference type="ARBA" id="ARBA00029983"/>
    </source>
</evidence>
<dbReference type="Pfam" id="PF07817">
    <property type="entry name" value="GLE1"/>
    <property type="match status" value="1"/>
</dbReference>
<dbReference type="GO" id="GO:0044614">
    <property type="term" value="C:nuclear pore cytoplasmic filaments"/>
    <property type="evidence" value="ECO:0007669"/>
    <property type="project" value="TreeGrafter"/>
</dbReference>
<evidence type="ECO:0000256" key="5">
    <source>
        <dbReference type="ARBA" id="ARBA00022927"/>
    </source>
</evidence>
<dbReference type="Proteomes" id="UP000054350">
    <property type="component" value="Unassembled WGS sequence"/>
</dbReference>
<dbReference type="Gene3D" id="1.25.40.510">
    <property type="entry name" value="GLE1-like"/>
    <property type="match status" value="1"/>
</dbReference>
<dbReference type="AlphaFoldDB" id="A0A0L0RZX3"/>
<evidence type="ECO:0000256" key="7">
    <source>
        <dbReference type="ARBA" id="ARBA00023132"/>
    </source>
</evidence>
<sequence length="584" mass="63237">MIPQYSFASATDPLPAANQPSAFALPNGTNANGTSSPASLGAPNTFGAPSAPTALPDGSPFRKSMQPSFLATAPATGAIDASPSRLKSWDPVPAGPANGASPLAGRRSQRRTSPEREPELLQLLDDLNTSKAVLLHQSRRSIEAQRMEFRTEAAQKIVFGDQSAARALKSIEDERRELELERQRLEQARVRYEIEASKLEEARHALEERERFLAAEAERQHARLVDEARAKAEDDARNAAAAAVVKAQNDARAAAEAQTPERQRQAAAAAAAATATAPPPAPAPPAAPSPAPVPVATAAPAAGRRVVVPGCMAIIPRMKTEINPYFKAAAHRDFTKSVRKEVTMSVGQITNTVTVIKNVFMKLDKVLDGAQKQSPQHYAYALNQTAKSFARQAETEIGTAVHRAFAFAHVLVLLFWPHPQLKDYVLARLYKKCPYLIPYYPGVPANATPEERKAKLRIKPDEDVNLYLERMAGDAALLAAIAQTEPLIKAATNPVGIGWVWTFLARVVNMPPRQPTAVLVRTVLQIAGHALLTTYGRQAYKLLAVIARDTLPKCPRSAAAECTRLQMLLEKPLERPEGKTPANE</sequence>